<sequence>MMIGRGSPKFAFLQAKSTSKKKSPKSQRRETSPKTILSQRKTITPRVGEQARASWNSILEKGLVDVMHENMNSFCRTQNGWTPEGWKMIVLGFHDKFPHVTFSRGQIQDKEKELKRDYRCLKDARSQSGVSWDDKLGMIVADDPTLWSNICFSFPPAKKFRNKPFPIFEALGELYDGQTAEGLLSFTSLQPTNTQDQTTNPQDDVVTEIGADEFDN</sequence>
<dbReference type="InterPro" id="IPR024752">
    <property type="entry name" value="Myb/SANT-like_dom"/>
</dbReference>
<keyword evidence="4" id="KW-1185">Reference proteome</keyword>
<evidence type="ECO:0000259" key="2">
    <source>
        <dbReference type="Pfam" id="PF12776"/>
    </source>
</evidence>
<evidence type="ECO:0000313" key="3">
    <source>
        <dbReference type="EnsemblPlants" id="OB03G43920.1"/>
    </source>
</evidence>
<dbReference type="Pfam" id="PF12776">
    <property type="entry name" value="Myb_DNA-bind_3"/>
    <property type="match status" value="1"/>
</dbReference>
<feature type="domain" description="Myb/SANT-like" evidence="2">
    <location>
        <begin position="54"/>
        <end position="149"/>
    </location>
</feature>
<organism evidence="3">
    <name type="scientific">Oryza brachyantha</name>
    <name type="common">malo sina</name>
    <dbReference type="NCBI Taxonomy" id="4533"/>
    <lineage>
        <taxon>Eukaryota</taxon>
        <taxon>Viridiplantae</taxon>
        <taxon>Streptophyta</taxon>
        <taxon>Embryophyta</taxon>
        <taxon>Tracheophyta</taxon>
        <taxon>Spermatophyta</taxon>
        <taxon>Magnoliopsida</taxon>
        <taxon>Liliopsida</taxon>
        <taxon>Poales</taxon>
        <taxon>Poaceae</taxon>
        <taxon>BOP clade</taxon>
        <taxon>Oryzoideae</taxon>
        <taxon>Oryzeae</taxon>
        <taxon>Oryzinae</taxon>
        <taxon>Oryza</taxon>
    </lineage>
</organism>
<proteinExistence type="predicted"/>
<protein>
    <recommendedName>
        <fullName evidence="2">Myb/SANT-like domain-containing protein</fullName>
    </recommendedName>
</protein>
<dbReference type="EnsemblPlants" id="OB03G43920.1">
    <property type="protein sequence ID" value="OB03G43920.1"/>
    <property type="gene ID" value="OB03G43920"/>
</dbReference>
<dbReference type="Proteomes" id="UP000006038">
    <property type="component" value="Chromosome 3"/>
</dbReference>
<name>J3LTL6_ORYBR</name>
<dbReference type="PANTHER" id="PTHR46934">
    <property type="entry name" value="MYB_DNA-BIND_3 DOMAIN-CONTAINING PROTEIN-RELATED"/>
    <property type="match status" value="1"/>
</dbReference>
<dbReference type="eggNOG" id="ENOG502QWB8">
    <property type="taxonomic scope" value="Eukaryota"/>
</dbReference>
<reference evidence="3" key="1">
    <citation type="journal article" date="2013" name="Nat. Commun.">
        <title>Whole-genome sequencing of Oryza brachyantha reveals mechanisms underlying Oryza genome evolution.</title>
        <authorList>
            <person name="Chen J."/>
            <person name="Huang Q."/>
            <person name="Gao D."/>
            <person name="Wang J."/>
            <person name="Lang Y."/>
            <person name="Liu T."/>
            <person name="Li B."/>
            <person name="Bai Z."/>
            <person name="Luis Goicoechea J."/>
            <person name="Liang C."/>
            <person name="Chen C."/>
            <person name="Zhang W."/>
            <person name="Sun S."/>
            <person name="Liao Y."/>
            <person name="Zhang X."/>
            <person name="Yang L."/>
            <person name="Song C."/>
            <person name="Wang M."/>
            <person name="Shi J."/>
            <person name="Liu G."/>
            <person name="Liu J."/>
            <person name="Zhou H."/>
            <person name="Zhou W."/>
            <person name="Yu Q."/>
            <person name="An N."/>
            <person name="Chen Y."/>
            <person name="Cai Q."/>
            <person name="Wang B."/>
            <person name="Liu B."/>
            <person name="Min J."/>
            <person name="Huang Y."/>
            <person name="Wu H."/>
            <person name="Li Z."/>
            <person name="Zhang Y."/>
            <person name="Yin Y."/>
            <person name="Song W."/>
            <person name="Jiang J."/>
            <person name="Jackson S.A."/>
            <person name="Wing R.A."/>
            <person name="Wang J."/>
            <person name="Chen M."/>
        </authorList>
    </citation>
    <scope>NUCLEOTIDE SEQUENCE [LARGE SCALE GENOMIC DNA]</scope>
    <source>
        <strain evidence="3">cv. IRGC 101232</strain>
    </source>
</reference>
<evidence type="ECO:0000256" key="1">
    <source>
        <dbReference type="SAM" id="MobiDB-lite"/>
    </source>
</evidence>
<dbReference type="OMA" id="HENMNSF"/>
<reference evidence="3" key="2">
    <citation type="submission" date="2013-04" db="UniProtKB">
        <authorList>
            <consortium name="EnsemblPlants"/>
        </authorList>
    </citation>
    <scope>IDENTIFICATION</scope>
</reference>
<dbReference type="Gramene" id="OB03G43920.1">
    <property type="protein sequence ID" value="OB03G43920.1"/>
    <property type="gene ID" value="OB03G43920"/>
</dbReference>
<dbReference type="HOGENOM" id="CLU_028568_1_0_1"/>
<accession>J3LTL6</accession>
<dbReference type="AlphaFoldDB" id="J3LTL6"/>
<feature type="region of interest" description="Disordered" evidence="1">
    <location>
        <begin position="1"/>
        <end position="36"/>
    </location>
</feature>
<evidence type="ECO:0000313" key="4">
    <source>
        <dbReference type="Proteomes" id="UP000006038"/>
    </source>
</evidence>